<dbReference type="OrthoDB" id="103472at2157"/>
<dbReference type="Proteomes" id="UP000033101">
    <property type="component" value="Chromosome"/>
</dbReference>
<dbReference type="InterPro" id="IPR026456">
    <property type="entry name" value="GCTrfase_AglJ"/>
</dbReference>
<dbReference type="AlphaFoldDB" id="A0A0E3S6K0"/>
<feature type="domain" description="Glycosyltransferase 2-like" evidence="2">
    <location>
        <begin position="7"/>
        <end position="155"/>
    </location>
</feature>
<dbReference type="Gene3D" id="3.90.550.10">
    <property type="entry name" value="Spore Coat Polysaccharide Biosynthesis Protein SpsA, Chain A"/>
    <property type="match status" value="1"/>
</dbReference>
<dbReference type="PANTHER" id="PTHR48090:SF7">
    <property type="entry name" value="RFBJ PROTEIN"/>
    <property type="match status" value="1"/>
</dbReference>
<dbReference type="STRING" id="1434110.MSHOH_0366"/>
<dbReference type="KEGG" id="mhor:MSHOH_0366"/>
<evidence type="ECO:0000313" key="3">
    <source>
        <dbReference type="EMBL" id="AKB76849.1"/>
    </source>
</evidence>
<dbReference type="NCBIfam" id="TIGR04182">
    <property type="entry name" value="glyco_TIGR04182"/>
    <property type="match status" value="1"/>
</dbReference>
<dbReference type="SUPFAM" id="SSF53448">
    <property type="entry name" value="Nucleotide-diphospho-sugar transferases"/>
    <property type="match status" value="1"/>
</dbReference>
<dbReference type="PATRIC" id="fig|1434110.4.peg.436"/>
<dbReference type="InterPro" id="IPR050256">
    <property type="entry name" value="Glycosyltransferase_2"/>
</dbReference>
<dbReference type="GO" id="GO:0016757">
    <property type="term" value="F:glycosyltransferase activity"/>
    <property type="evidence" value="ECO:0007669"/>
    <property type="project" value="InterPro"/>
</dbReference>
<accession>A0A0E3S6K0</accession>
<evidence type="ECO:0000313" key="4">
    <source>
        <dbReference type="Proteomes" id="UP000033101"/>
    </source>
</evidence>
<evidence type="ECO:0000259" key="2">
    <source>
        <dbReference type="Pfam" id="PF00535"/>
    </source>
</evidence>
<dbReference type="InterPro" id="IPR001173">
    <property type="entry name" value="Glyco_trans_2-like"/>
</dbReference>
<dbReference type="GeneID" id="24829491"/>
<keyword evidence="1" id="KW-0472">Membrane</keyword>
<dbReference type="CDD" id="cd04179">
    <property type="entry name" value="DPM_DPG-synthase_like"/>
    <property type="match status" value="1"/>
</dbReference>
<name>A0A0E3S6K0_9EURY</name>
<protein>
    <submittedName>
        <fullName evidence="3">Glycosyltransferase, putative</fullName>
    </submittedName>
</protein>
<feature type="transmembrane region" description="Helical" evidence="1">
    <location>
        <begin position="263"/>
        <end position="282"/>
    </location>
</feature>
<sequence>MNYTDVCILIPTLNEAATIGDLIKDFKKVGFSNILVIDGNSKDGTAQIAELEGARVVLQTGKGKGQAMIQAFELIESPYVIMVDGDGTYLAKEAPSLLEPILVGKADHVIGNRLEKYSPGAFTKLNLVGNRLINLLFDIAYGVQLRDILSGYRAFTLDSIRELELNKTGFEIETEISVECILKKQLVEEVPITYLPRSEKGETKLNPVKDGIRIGSTIYRLAKVHNPMFYFGIIGFVFIMAGLLTGTYVVIEWLDGTTRIPLSVLTALFIIFGLQMFIFGMLSDLIVTLHRQTVSLIQEKNKQREITNREKIIDGEDGK</sequence>
<dbReference type="Pfam" id="PF00535">
    <property type="entry name" value="Glycos_transf_2"/>
    <property type="match status" value="1"/>
</dbReference>
<keyword evidence="1" id="KW-1133">Transmembrane helix</keyword>
<evidence type="ECO:0000256" key="1">
    <source>
        <dbReference type="SAM" id="Phobius"/>
    </source>
</evidence>
<dbReference type="InterPro" id="IPR029044">
    <property type="entry name" value="Nucleotide-diphossugar_trans"/>
</dbReference>
<dbReference type="PANTHER" id="PTHR48090">
    <property type="entry name" value="UNDECAPRENYL-PHOSPHATE 4-DEOXY-4-FORMAMIDO-L-ARABINOSE TRANSFERASE-RELATED"/>
    <property type="match status" value="1"/>
</dbReference>
<feature type="transmembrane region" description="Helical" evidence="1">
    <location>
        <begin position="228"/>
        <end position="251"/>
    </location>
</feature>
<reference evidence="3 4" key="1">
    <citation type="submission" date="2014-07" db="EMBL/GenBank/DDBJ databases">
        <title>Methanogenic archaea and the global carbon cycle.</title>
        <authorList>
            <person name="Henriksen J.R."/>
            <person name="Luke J."/>
            <person name="Reinhart S."/>
            <person name="Benedict M.N."/>
            <person name="Youngblut N.D."/>
            <person name="Metcalf M.E."/>
            <person name="Whitaker R.J."/>
            <person name="Metcalf W.W."/>
        </authorList>
    </citation>
    <scope>NUCLEOTIDE SEQUENCE [LARGE SCALE GENOMIC DNA]</scope>
    <source>
        <strain evidence="3 4">HB-1</strain>
    </source>
</reference>
<keyword evidence="4" id="KW-1185">Reference proteome</keyword>
<proteinExistence type="predicted"/>
<gene>
    <name evidence="3" type="ORF">MSHOH_0366</name>
</gene>
<organism evidence="3 4">
    <name type="scientific">Methanosarcina horonobensis HB-1 = JCM 15518</name>
    <dbReference type="NCBI Taxonomy" id="1434110"/>
    <lineage>
        <taxon>Archaea</taxon>
        <taxon>Methanobacteriati</taxon>
        <taxon>Methanobacteriota</taxon>
        <taxon>Stenosarchaea group</taxon>
        <taxon>Methanomicrobia</taxon>
        <taxon>Methanosarcinales</taxon>
        <taxon>Methanosarcinaceae</taxon>
        <taxon>Methanosarcina</taxon>
    </lineage>
</organism>
<keyword evidence="1" id="KW-0812">Transmembrane</keyword>
<dbReference type="HOGENOM" id="CLU_033536_7_3_2"/>
<dbReference type="RefSeq" id="WP_048136893.1">
    <property type="nucleotide sequence ID" value="NZ_BBCW01000001.1"/>
</dbReference>
<dbReference type="EMBL" id="CP009516">
    <property type="protein sequence ID" value="AKB76849.1"/>
    <property type="molecule type" value="Genomic_DNA"/>
</dbReference>
<keyword evidence="3" id="KW-0808">Transferase</keyword>